<keyword evidence="1" id="KW-1185">Reference proteome</keyword>
<dbReference type="Proteomes" id="UP000887565">
    <property type="component" value="Unplaced"/>
</dbReference>
<dbReference type="AlphaFoldDB" id="A0A915IUN3"/>
<organism evidence="1 2">
    <name type="scientific">Romanomermis culicivorax</name>
    <name type="common">Nematode worm</name>
    <dbReference type="NCBI Taxonomy" id="13658"/>
    <lineage>
        <taxon>Eukaryota</taxon>
        <taxon>Metazoa</taxon>
        <taxon>Ecdysozoa</taxon>
        <taxon>Nematoda</taxon>
        <taxon>Enoplea</taxon>
        <taxon>Dorylaimia</taxon>
        <taxon>Mermithida</taxon>
        <taxon>Mermithoidea</taxon>
        <taxon>Mermithidae</taxon>
        <taxon>Romanomermis</taxon>
    </lineage>
</organism>
<evidence type="ECO:0000313" key="1">
    <source>
        <dbReference type="Proteomes" id="UP000887565"/>
    </source>
</evidence>
<protein>
    <submittedName>
        <fullName evidence="2">Uncharacterized protein</fullName>
    </submittedName>
</protein>
<name>A0A915IUN3_ROMCU</name>
<dbReference type="WBParaSite" id="nRc.2.0.1.t17527-RA">
    <property type="protein sequence ID" value="nRc.2.0.1.t17527-RA"/>
    <property type="gene ID" value="nRc.2.0.1.g17527"/>
</dbReference>
<reference evidence="2" key="1">
    <citation type="submission" date="2022-11" db="UniProtKB">
        <authorList>
            <consortium name="WormBaseParasite"/>
        </authorList>
    </citation>
    <scope>IDENTIFICATION</scope>
</reference>
<proteinExistence type="predicted"/>
<evidence type="ECO:0000313" key="2">
    <source>
        <dbReference type="WBParaSite" id="nRc.2.0.1.t17527-RA"/>
    </source>
</evidence>
<accession>A0A915IUN3</accession>
<sequence length="76" mass="8620">NSPSGPFPANLSIANSWDGFTTYRIIDQQQNHQMSVSATNSIDEKSPKKIFDMYIDLEKSKIYDSNSIFEAEMTPK</sequence>